<dbReference type="Proteomes" id="UP000314294">
    <property type="component" value="Unassembled WGS sequence"/>
</dbReference>
<evidence type="ECO:0000313" key="3">
    <source>
        <dbReference type="Proteomes" id="UP000314294"/>
    </source>
</evidence>
<protein>
    <submittedName>
        <fullName evidence="2">Uncharacterized protein</fullName>
    </submittedName>
</protein>
<evidence type="ECO:0000256" key="1">
    <source>
        <dbReference type="SAM" id="MobiDB-lite"/>
    </source>
</evidence>
<comment type="caution">
    <text evidence="2">The sequence shown here is derived from an EMBL/GenBank/DDBJ whole genome shotgun (WGS) entry which is preliminary data.</text>
</comment>
<proteinExistence type="predicted"/>
<accession>A0A4Z2FNP2</accession>
<dbReference type="EMBL" id="SRLO01001007">
    <property type="protein sequence ID" value="TNN42856.1"/>
    <property type="molecule type" value="Genomic_DNA"/>
</dbReference>
<dbReference type="AlphaFoldDB" id="A0A4Z2FNP2"/>
<reference evidence="2 3" key="1">
    <citation type="submission" date="2019-03" db="EMBL/GenBank/DDBJ databases">
        <title>First draft genome of Liparis tanakae, snailfish: a comprehensive survey of snailfish specific genes.</title>
        <authorList>
            <person name="Kim W."/>
            <person name="Song I."/>
            <person name="Jeong J.-H."/>
            <person name="Kim D."/>
            <person name="Kim S."/>
            <person name="Ryu S."/>
            <person name="Song J.Y."/>
            <person name="Lee S.K."/>
        </authorList>
    </citation>
    <scope>NUCLEOTIDE SEQUENCE [LARGE SCALE GENOMIC DNA]</scope>
    <source>
        <tissue evidence="2">Muscle</tissue>
    </source>
</reference>
<organism evidence="2 3">
    <name type="scientific">Liparis tanakae</name>
    <name type="common">Tanaka's snailfish</name>
    <dbReference type="NCBI Taxonomy" id="230148"/>
    <lineage>
        <taxon>Eukaryota</taxon>
        <taxon>Metazoa</taxon>
        <taxon>Chordata</taxon>
        <taxon>Craniata</taxon>
        <taxon>Vertebrata</taxon>
        <taxon>Euteleostomi</taxon>
        <taxon>Actinopterygii</taxon>
        <taxon>Neopterygii</taxon>
        <taxon>Teleostei</taxon>
        <taxon>Neoteleostei</taxon>
        <taxon>Acanthomorphata</taxon>
        <taxon>Eupercaria</taxon>
        <taxon>Perciformes</taxon>
        <taxon>Cottioidei</taxon>
        <taxon>Cottales</taxon>
        <taxon>Liparidae</taxon>
        <taxon>Liparis</taxon>
    </lineage>
</organism>
<keyword evidence="3" id="KW-1185">Reference proteome</keyword>
<name>A0A4Z2FNP2_9TELE</name>
<gene>
    <name evidence="2" type="ORF">EYF80_046954</name>
</gene>
<sequence length="166" mass="18512">MFTLPNIAAGGGIFLQPAVKREGEAQYNPAQTCFSFMKLKQAGDDSQTRRHRDKNLPKLTSGASHSHRKDAVIPRFVVVRGEKQQKGTRTPIGTNPGADTDVTARPQRRNAKLSGELLWFHATFTSRLTLVTLVNLVSSRQRLNFRSYDFCSRNHVARCGGFGLVR</sequence>
<evidence type="ECO:0000313" key="2">
    <source>
        <dbReference type="EMBL" id="TNN42856.1"/>
    </source>
</evidence>
<feature type="region of interest" description="Disordered" evidence="1">
    <location>
        <begin position="42"/>
        <end position="106"/>
    </location>
</feature>